<gene>
    <name evidence="2" type="ORF">A4X20_23435</name>
</gene>
<comment type="caution">
    <text evidence="2">The sequence shown here is derived from an EMBL/GenBank/DDBJ whole genome shotgun (WGS) entry which is preliminary data.</text>
</comment>
<evidence type="ECO:0000313" key="2">
    <source>
        <dbReference type="EMBL" id="OAN37164.1"/>
    </source>
</evidence>
<dbReference type="EMBL" id="LWCS01000030">
    <property type="protein sequence ID" value="OAN37164.1"/>
    <property type="molecule type" value="Genomic_DNA"/>
</dbReference>
<organism evidence="2 3">
    <name type="scientific">Mycolicibacterium iranicum</name>
    <name type="common">Mycobacterium iranicum</name>
    <dbReference type="NCBI Taxonomy" id="912594"/>
    <lineage>
        <taxon>Bacteria</taxon>
        <taxon>Bacillati</taxon>
        <taxon>Actinomycetota</taxon>
        <taxon>Actinomycetes</taxon>
        <taxon>Mycobacteriales</taxon>
        <taxon>Mycobacteriaceae</taxon>
        <taxon>Mycolicibacterium</taxon>
    </lineage>
</organism>
<feature type="compositionally biased region" description="Basic residues" evidence="1">
    <location>
        <begin position="1"/>
        <end position="11"/>
    </location>
</feature>
<accession>A0A178LT24</accession>
<evidence type="ECO:0000313" key="3">
    <source>
        <dbReference type="Proteomes" id="UP000078396"/>
    </source>
</evidence>
<name>A0A178LT24_MYCIR</name>
<dbReference type="AlphaFoldDB" id="A0A178LT24"/>
<protein>
    <submittedName>
        <fullName evidence="2">Uncharacterized protein</fullName>
    </submittedName>
</protein>
<reference evidence="2 3" key="1">
    <citation type="submission" date="2016-04" db="EMBL/GenBank/DDBJ databases">
        <title>Draft Genome Sequences of Staphylococcus capitis Strain H36, S. capitis Strain H65, S. cohnii Strain H62, S. hominis Strain H69, Mycobacterium iranicum Strain H39, Plantibacter sp. Strain H53, Pseudomonas oryzihabitans Strain H72, and Microbacterium sp. Strain H83, isolated from residential settings.</title>
        <authorList>
            <person name="Lymperopoulou D."/>
            <person name="Adams R.I."/>
            <person name="Lindow S."/>
            <person name="Coil D.A."/>
            <person name="Jospin G."/>
            <person name="Eisen J.A."/>
        </authorList>
    </citation>
    <scope>NUCLEOTIDE SEQUENCE [LARGE SCALE GENOMIC DNA]</scope>
    <source>
        <strain evidence="2 3">H39</strain>
    </source>
</reference>
<sequence>MRWASRRHKAGSHSMNLQDKDPESLSKVFERQYMWIHQRWSPVGDLDLLTEVAAAEINAIDANASSGVWHDGEIVAVAFAFPVPNEPVLEIVAETTTERQPWGTEFLAEAVAATLRVTRRRNCLLRFDGHMSDPHLHPVLSALPWLRRDPLDLVEIP</sequence>
<proteinExistence type="predicted"/>
<dbReference type="Proteomes" id="UP000078396">
    <property type="component" value="Unassembled WGS sequence"/>
</dbReference>
<feature type="region of interest" description="Disordered" evidence="1">
    <location>
        <begin position="1"/>
        <end position="20"/>
    </location>
</feature>
<evidence type="ECO:0000256" key="1">
    <source>
        <dbReference type="SAM" id="MobiDB-lite"/>
    </source>
</evidence>